<feature type="compositionally biased region" description="Polar residues" evidence="1">
    <location>
        <begin position="51"/>
        <end position="61"/>
    </location>
</feature>
<feature type="region of interest" description="Disordered" evidence="1">
    <location>
        <begin position="41"/>
        <end position="110"/>
    </location>
</feature>
<dbReference type="EMBL" id="CAKLCB010000112">
    <property type="protein sequence ID" value="CAH0515507.1"/>
    <property type="molecule type" value="Genomic_DNA"/>
</dbReference>
<reference evidence="2 3" key="1">
    <citation type="submission" date="2021-11" db="EMBL/GenBank/DDBJ databases">
        <authorList>
            <person name="Islam A."/>
            <person name="Islam S."/>
            <person name="Flora M.S."/>
            <person name="Rahman M."/>
            <person name="Ziaur R.M."/>
            <person name="Epstein J.H."/>
            <person name="Hassan M."/>
            <person name="Klassen M."/>
            <person name="Woodard K."/>
            <person name="Webb A."/>
            <person name="Webby R.J."/>
            <person name="El Zowalaty M.E."/>
        </authorList>
    </citation>
    <scope>NUCLEOTIDE SEQUENCE [LARGE SCALE GENOMIC DNA]</scope>
    <source>
        <strain evidence="2">Pbs1</strain>
    </source>
</reference>
<dbReference type="Proteomes" id="UP001158986">
    <property type="component" value="Unassembled WGS sequence"/>
</dbReference>
<keyword evidence="3" id="KW-1185">Reference proteome</keyword>
<evidence type="ECO:0000256" key="1">
    <source>
        <dbReference type="SAM" id="MobiDB-lite"/>
    </source>
</evidence>
<gene>
    <name evidence="2" type="ORF">PBS001_LOCUS2216</name>
</gene>
<proteinExistence type="predicted"/>
<evidence type="ECO:0000313" key="3">
    <source>
        <dbReference type="Proteomes" id="UP001158986"/>
    </source>
</evidence>
<sequence>MVQHVIKPMTAEVPPDVSDSEVSSLCGSELEMEMAWGEGPIAPLRTETSLDDGSTKTSMNTHTKHCNSNEEGSSRARTPQKRGSESPLARSKRLINIRPIRSARVSVKTE</sequence>
<organism evidence="2 3">
    <name type="scientific">Peronospora belbahrii</name>
    <dbReference type="NCBI Taxonomy" id="622444"/>
    <lineage>
        <taxon>Eukaryota</taxon>
        <taxon>Sar</taxon>
        <taxon>Stramenopiles</taxon>
        <taxon>Oomycota</taxon>
        <taxon>Peronosporomycetes</taxon>
        <taxon>Peronosporales</taxon>
        <taxon>Peronosporaceae</taxon>
        <taxon>Peronospora</taxon>
    </lineage>
</organism>
<accession>A0ABN8CQU6</accession>
<comment type="caution">
    <text evidence="2">The sequence shown here is derived from an EMBL/GenBank/DDBJ whole genome shotgun (WGS) entry which is preliminary data.</text>
</comment>
<protein>
    <submittedName>
        <fullName evidence="2">Uncharacterized protein</fullName>
    </submittedName>
</protein>
<evidence type="ECO:0000313" key="2">
    <source>
        <dbReference type="EMBL" id="CAH0515507.1"/>
    </source>
</evidence>
<feature type="compositionally biased region" description="Low complexity" evidence="1">
    <location>
        <begin position="12"/>
        <end position="24"/>
    </location>
</feature>
<name>A0ABN8CQU6_9STRA</name>
<feature type="region of interest" description="Disordered" evidence="1">
    <location>
        <begin position="1"/>
        <end position="24"/>
    </location>
</feature>